<evidence type="ECO:0000313" key="2">
    <source>
        <dbReference type="EMBL" id="RDL45294.1"/>
    </source>
</evidence>
<evidence type="ECO:0000313" key="3">
    <source>
        <dbReference type="Proteomes" id="UP000254326"/>
    </source>
</evidence>
<reference evidence="2 3" key="1">
    <citation type="submission" date="2018-06" db="EMBL/GenBank/DDBJ databases">
        <title>Marinomonas sp. YLB-05 draft genome sequence.</title>
        <authorList>
            <person name="Yu L."/>
            <person name="Tang X."/>
        </authorList>
    </citation>
    <scope>NUCLEOTIDE SEQUENCE [LARGE SCALE GENOMIC DNA]</scope>
    <source>
        <strain evidence="2 3">YLB-05</strain>
    </source>
</reference>
<dbReference type="InterPro" id="IPR037523">
    <property type="entry name" value="VOC_core"/>
</dbReference>
<organism evidence="2 3">
    <name type="scientific">Marinomonas piezotolerans</name>
    <dbReference type="NCBI Taxonomy" id="2213058"/>
    <lineage>
        <taxon>Bacteria</taxon>
        <taxon>Pseudomonadati</taxon>
        <taxon>Pseudomonadota</taxon>
        <taxon>Gammaproteobacteria</taxon>
        <taxon>Oceanospirillales</taxon>
        <taxon>Oceanospirillaceae</taxon>
        <taxon>Marinomonas</taxon>
    </lineage>
</organism>
<dbReference type="Pfam" id="PF00903">
    <property type="entry name" value="Glyoxalase"/>
    <property type="match status" value="1"/>
</dbReference>
<dbReference type="EMBL" id="QKRA01000002">
    <property type="protein sequence ID" value="RDL45294.1"/>
    <property type="molecule type" value="Genomic_DNA"/>
</dbReference>
<dbReference type="SUPFAM" id="SSF54593">
    <property type="entry name" value="Glyoxalase/Bleomycin resistance protein/Dihydroxybiphenyl dioxygenase"/>
    <property type="match status" value="1"/>
</dbReference>
<dbReference type="AlphaFoldDB" id="A0A370UBZ4"/>
<proteinExistence type="predicted"/>
<dbReference type="InterPro" id="IPR029068">
    <property type="entry name" value="Glyas_Bleomycin-R_OHBP_Dase"/>
</dbReference>
<protein>
    <recommendedName>
        <fullName evidence="1">VOC domain-containing protein</fullName>
    </recommendedName>
</protein>
<dbReference type="Gene3D" id="3.10.180.10">
    <property type="entry name" value="2,3-Dihydroxybiphenyl 1,2-Dioxygenase, domain 1"/>
    <property type="match status" value="1"/>
</dbReference>
<dbReference type="InterPro" id="IPR004360">
    <property type="entry name" value="Glyas_Fos-R_dOase_dom"/>
</dbReference>
<sequence length="124" mass="13695">MNLAGSVLYVADIPKSVAFYRDLFEREPAHLGDVFALFELEGGQLRLWQQEDVEPAVPDAGKLGTKGGCELAFGTGGEEALQRLFDKVTTMADVIQAPRQLSFGKAFTALDPDGHRLRFMHVER</sequence>
<accession>A0A370UBZ4</accession>
<name>A0A370UBZ4_9GAMM</name>
<feature type="domain" description="VOC" evidence="1">
    <location>
        <begin position="2"/>
        <end position="122"/>
    </location>
</feature>
<dbReference type="OrthoDB" id="9806945at2"/>
<dbReference type="Proteomes" id="UP000254326">
    <property type="component" value="Unassembled WGS sequence"/>
</dbReference>
<dbReference type="RefSeq" id="WP_115467327.1">
    <property type="nucleotide sequence ID" value="NZ_QKRA01000002.1"/>
</dbReference>
<gene>
    <name evidence="2" type="ORF">DN730_06700</name>
</gene>
<evidence type="ECO:0000259" key="1">
    <source>
        <dbReference type="PROSITE" id="PS51819"/>
    </source>
</evidence>
<keyword evidence="3" id="KW-1185">Reference proteome</keyword>
<comment type="caution">
    <text evidence="2">The sequence shown here is derived from an EMBL/GenBank/DDBJ whole genome shotgun (WGS) entry which is preliminary data.</text>
</comment>
<dbReference type="PROSITE" id="PS51819">
    <property type="entry name" value="VOC"/>
    <property type="match status" value="1"/>
</dbReference>